<dbReference type="HOGENOM" id="CLU_692372_0_0_5"/>
<sequence>MRDKFPWYFLTDKDFEEAWDKGTLTVDANVLLDLYRYNKATREALLGAIESFKGRLWISFQTSNEFVKNRRKVILDAASEFEKSEKHFEEIMKSSQGQISAIRGIRAVPKSVSEELEGSLKQAIETARASIATEKSTTPEYESNDEVVARLEAALAGNIGSKPGNLADLIKEAERRKKEKIPPGYMDDGKEGNGFAGDYLMWRQILDYGKQSKRPLILVTSEQKEDWWEKKSGKTLNARLELLQEAHEETGSIILIYQTERFLQIHQERAGEKANEDVLEDIREVSLQREPAVKIVQEYYFADDSRNSGRIRVLLSRPVRNFTASGRFDPNMTTPPSISAKLLSSPTETPNITLRANTGTIFDFNIHLHSAERGKILPEGEYLLEYEAVCGSGPTSSD</sequence>
<evidence type="ECO:0000313" key="2">
    <source>
        <dbReference type="EMBL" id="ADE84695.1"/>
    </source>
</evidence>
<dbReference type="EMBL" id="CP001312">
    <property type="protein sequence ID" value="ADE84695.1"/>
    <property type="molecule type" value="Genomic_DNA"/>
</dbReference>
<dbReference type="Proteomes" id="UP000002361">
    <property type="component" value="Chromosome"/>
</dbReference>
<reference evidence="2 3" key="2">
    <citation type="journal article" date="2010" name="J. Bacteriol.">
        <title>Complete genome sequence of the photosynthetic purple nonsulfur bacterium Rhodobacter capsulatus SB 1003.</title>
        <authorList>
            <person name="Strnad H."/>
            <person name="Lapidus A."/>
            <person name="Paces J."/>
            <person name="Ulbrich P."/>
            <person name="Vlcek C."/>
            <person name="Paces V."/>
            <person name="Haselkorn R."/>
        </authorList>
    </citation>
    <scope>NUCLEOTIDE SEQUENCE [LARGE SCALE GENOMIC DNA]</scope>
    <source>
        <strain evidence="3">ATCC BAA-309 / NBRC 16581 / SB1003</strain>
    </source>
</reference>
<dbReference type="eggNOG" id="COG1196">
    <property type="taxonomic scope" value="Bacteria"/>
</dbReference>
<dbReference type="STRING" id="272942.RCAP_rcc00930"/>
<dbReference type="Pfam" id="PF18476">
    <property type="entry name" value="PIN_8"/>
    <property type="match status" value="1"/>
</dbReference>
<keyword evidence="3" id="KW-1185">Reference proteome</keyword>
<dbReference type="GeneID" id="41344790"/>
<dbReference type="KEGG" id="rcp:RCAP_rcc00930"/>
<organism evidence="2 3">
    <name type="scientific">Rhodobacter capsulatus (strain ATCC BAA-309 / NBRC 16581 / SB1003)</name>
    <dbReference type="NCBI Taxonomy" id="272942"/>
    <lineage>
        <taxon>Bacteria</taxon>
        <taxon>Pseudomonadati</taxon>
        <taxon>Pseudomonadota</taxon>
        <taxon>Alphaproteobacteria</taxon>
        <taxon>Rhodobacterales</taxon>
        <taxon>Rhodobacter group</taxon>
        <taxon>Rhodobacter</taxon>
    </lineage>
</organism>
<name>D5AQA8_RHOCB</name>
<dbReference type="AlphaFoldDB" id="D5AQA8"/>
<protein>
    <submittedName>
        <fullName evidence="2">Conserved domain protein</fullName>
    </submittedName>
</protein>
<dbReference type="InterPro" id="IPR041578">
    <property type="entry name" value="PIN_8"/>
</dbReference>
<feature type="domain" description="PIN like" evidence="1">
    <location>
        <begin position="25"/>
        <end position="242"/>
    </location>
</feature>
<reference key="1">
    <citation type="submission" date="2008-12" db="EMBL/GenBank/DDBJ databases">
        <title>Complete genome sequence of Rhodobacter capsulatus SB1003.</title>
        <authorList>
            <person name="Strnad H."/>
            <person name="Lapidus A."/>
            <person name="Vlcek C."/>
            <person name="Ulbrich P."/>
            <person name="Paces J."/>
            <person name="Maltsev N."/>
            <person name="Kumar V."/>
            <person name="Kogan Y."/>
            <person name="Milgram A."/>
            <person name="Rebrekov D."/>
            <person name="Mazur M."/>
            <person name="Cox R."/>
            <person name="Kyrpides N."/>
            <person name="Kolar M."/>
            <person name="Sachova J."/>
            <person name="Ridl J."/>
            <person name="Ivanova N."/>
            <person name="Kapatral V."/>
            <person name="Los T."/>
            <person name="Lykidis A."/>
            <person name="Mikhailova N."/>
            <person name="Reznik G."/>
            <person name="Vasieva O."/>
            <person name="Fonstein M."/>
            <person name="Paces V."/>
            <person name="Haselkorn R."/>
        </authorList>
    </citation>
    <scope>NUCLEOTIDE SEQUENCE</scope>
    <source>
        <strain>SB1003</strain>
    </source>
</reference>
<proteinExistence type="predicted"/>
<evidence type="ECO:0000259" key="1">
    <source>
        <dbReference type="Pfam" id="PF18476"/>
    </source>
</evidence>
<dbReference type="RefSeq" id="WP_013066674.1">
    <property type="nucleotide sequence ID" value="NC_014034.1"/>
</dbReference>
<evidence type="ECO:0000313" key="3">
    <source>
        <dbReference type="Proteomes" id="UP000002361"/>
    </source>
</evidence>
<dbReference type="OrthoDB" id="9182727at2"/>
<accession>D5AQA8</accession>
<gene>
    <name evidence="2" type="ordered locus">RCAP_rcc00930</name>
</gene>